<evidence type="ECO:0000256" key="5">
    <source>
        <dbReference type="ARBA" id="ARBA00023136"/>
    </source>
</evidence>
<comment type="similarity">
    <text evidence="1 10">Belongs to the peroxin-14 family.</text>
</comment>
<comment type="function">
    <text evidence="10">Component of the PEX13-PEX14 docking complex, a translocon channel that specifically mediates the import of peroxisomal cargo proteins bound to PEX5 receptor. The PEX13-PEX14 docking complex forms a large import pore which can be opened to a diameter of about 9 nm. Mechanistically, PEX5 receptor along with cargo proteins associates with the PEX14 subunit of the PEX13-PEX14 docking complex in the cytosol, leading to the insertion of the receptor into the organelle membrane with the concomitant translocation of the cargo into the peroxisome matrix.</text>
</comment>
<feature type="domain" description="Peroxisome membrane anchor protein Pex14p N-terminal" evidence="13">
    <location>
        <begin position="15"/>
        <end position="56"/>
    </location>
</feature>
<comment type="caution">
    <text evidence="14">The sequence shown here is derived from an EMBL/GenBank/DDBJ whole genome shotgun (WGS) entry which is preliminary data.</text>
</comment>
<dbReference type="GO" id="GO:0016560">
    <property type="term" value="P:protein import into peroxisome matrix, docking"/>
    <property type="evidence" value="ECO:0007669"/>
    <property type="project" value="UniProtKB-UniRule"/>
</dbReference>
<comment type="subcellular location">
    <subcellularLocation>
        <location evidence="9 10">Peroxisome membrane</location>
    </subcellularLocation>
</comment>
<dbReference type="GO" id="GO:0005102">
    <property type="term" value="F:signaling receptor binding"/>
    <property type="evidence" value="ECO:0007669"/>
    <property type="project" value="TreeGrafter"/>
</dbReference>
<feature type="region of interest" description="Disordered" evidence="11">
    <location>
        <begin position="275"/>
        <end position="294"/>
    </location>
</feature>
<dbReference type="EMBL" id="JAHWGI010001411">
    <property type="protein sequence ID" value="KAK3930381.1"/>
    <property type="molecule type" value="Genomic_DNA"/>
</dbReference>
<evidence type="ECO:0000256" key="1">
    <source>
        <dbReference type="ARBA" id="ARBA00005443"/>
    </source>
</evidence>
<protein>
    <recommendedName>
        <fullName evidence="7 10">Peroxisomal membrane protein PEX14</fullName>
    </recommendedName>
    <alternativeName>
        <fullName evidence="8 10">Peroxin-14</fullName>
    </alternativeName>
</protein>
<sequence length="294" mass="32704">MMSTSDIPDNAALPREGLIDTAVRFLTNPNVVDRPFAQKQSFLKSKGMTDEEINIACERANVHAAKPLQNAVIPMYNIPQHAVAPQPLSLWIRVRELLHSLALLGGLGYVIYWVYKAYIEPFLFGRPKPKKSMEESLSSIEEAVCNVGKWTSELKSEIRSEFSRISQERESGAARSLAEIKSDIATVKGLLLSRQQFPRAPNISSLRTNQNVKPSIPVWQMSADQKTDQKEDEESDVNKVTHRSSHLDNSTDKLSLDTLNDTTSIKETDENCSSKILTDSSDNAPSGISSEVCQ</sequence>
<feature type="compositionally biased region" description="Polar residues" evidence="11">
    <location>
        <begin position="202"/>
        <end position="213"/>
    </location>
</feature>
<evidence type="ECO:0000256" key="3">
    <source>
        <dbReference type="ARBA" id="ARBA00022927"/>
    </source>
</evidence>
<dbReference type="GO" id="GO:0005778">
    <property type="term" value="C:peroxisomal membrane"/>
    <property type="evidence" value="ECO:0007669"/>
    <property type="project" value="UniProtKB-SubCell"/>
</dbReference>
<dbReference type="Pfam" id="PF04695">
    <property type="entry name" value="Pex14_N"/>
    <property type="match status" value="1"/>
</dbReference>
<gene>
    <name evidence="14" type="ORF">KUF71_005115</name>
</gene>
<reference evidence="14" key="1">
    <citation type="submission" date="2021-07" db="EMBL/GenBank/DDBJ databases">
        <authorList>
            <person name="Catto M.A."/>
            <person name="Jacobson A."/>
            <person name="Kennedy G."/>
            <person name="Labadie P."/>
            <person name="Hunt B.G."/>
            <person name="Srinivasan R."/>
        </authorList>
    </citation>
    <scope>NUCLEOTIDE SEQUENCE</scope>
    <source>
        <strain evidence="14">PL_HMW_Pooled</strain>
        <tissue evidence="14">Head</tissue>
    </source>
</reference>
<accession>A0AAE1LRY2</accession>
<keyword evidence="15" id="KW-1185">Reference proteome</keyword>
<evidence type="ECO:0000256" key="9">
    <source>
        <dbReference type="ARBA" id="ARBA00046271"/>
    </source>
</evidence>
<name>A0AAE1LRY2_9NEOP</name>
<dbReference type="InterPro" id="IPR025655">
    <property type="entry name" value="PEX14"/>
</dbReference>
<feature type="region of interest" description="Disordered" evidence="11">
    <location>
        <begin position="202"/>
        <end position="256"/>
    </location>
</feature>
<feature type="transmembrane region" description="Helical" evidence="12">
    <location>
        <begin position="97"/>
        <end position="115"/>
    </location>
</feature>
<evidence type="ECO:0000256" key="8">
    <source>
        <dbReference type="ARBA" id="ARBA00029691"/>
    </source>
</evidence>
<dbReference type="AlphaFoldDB" id="A0AAE1LRY2"/>
<dbReference type="InterPro" id="IPR036388">
    <property type="entry name" value="WH-like_DNA-bd_sf"/>
</dbReference>
<dbReference type="GO" id="GO:1990429">
    <property type="term" value="C:peroxisomal importomer complex"/>
    <property type="evidence" value="ECO:0007669"/>
    <property type="project" value="TreeGrafter"/>
</dbReference>
<evidence type="ECO:0000313" key="14">
    <source>
        <dbReference type="EMBL" id="KAK3930381.1"/>
    </source>
</evidence>
<keyword evidence="2 10" id="KW-0813">Transport</keyword>
<evidence type="ECO:0000256" key="2">
    <source>
        <dbReference type="ARBA" id="ARBA00022448"/>
    </source>
</evidence>
<keyword evidence="12" id="KW-0812">Transmembrane</keyword>
<keyword evidence="3 10" id="KW-0653">Protein transport</keyword>
<reference evidence="14" key="2">
    <citation type="journal article" date="2023" name="BMC Genomics">
        <title>Pest status, molecular evolution, and epigenetic factors derived from the genome assembly of Frankliniella fusca, a thysanopteran phytovirus vector.</title>
        <authorList>
            <person name="Catto M.A."/>
            <person name="Labadie P.E."/>
            <person name="Jacobson A.L."/>
            <person name="Kennedy G.G."/>
            <person name="Srinivasan R."/>
            <person name="Hunt B.G."/>
        </authorList>
    </citation>
    <scope>NUCLEOTIDE SEQUENCE</scope>
    <source>
        <strain evidence="14">PL_HMW_Pooled</strain>
    </source>
</reference>
<evidence type="ECO:0000256" key="11">
    <source>
        <dbReference type="SAM" id="MobiDB-lite"/>
    </source>
</evidence>
<evidence type="ECO:0000256" key="6">
    <source>
        <dbReference type="ARBA" id="ARBA00023140"/>
    </source>
</evidence>
<dbReference type="PANTHER" id="PTHR23058">
    <property type="entry name" value="PEROXISOMAL MEMBRANE PROTEIN PEX14"/>
    <property type="match status" value="1"/>
</dbReference>
<evidence type="ECO:0000256" key="12">
    <source>
        <dbReference type="SAM" id="Phobius"/>
    </source>
</evidence>
<keyword evidence="6 10" id="KW-0576">Peroxisome</keyword>
<evidence type="ECO:0000256" key="4">
    <source>
        <dbReference type="ARBA" id="ARBA00023010"/>
    </source>
</evidence>
<organism evidence="14 15">
    <name type="scientific">Frankliniella fusca</name>
    <dbReference type="NCBI Taxonomy" id="407009"/>
    <lineage>
        <taxon>Eukaryota</taxon>
        <taxon>Metazoa</taxon>
        <taxon>Ecdysozoa</taxon>
        <taxon>Arthropoda</taxon>
        <taxon>Hexapoda</taxon>
        <taxon>Insecta</taxon>
        <taxon>Pterygota</taxon>
        <taxon>Neoptera</taxon>
        <taxon>Paraneoptera</taxon>
        <taxon>Thysanoptera</taxon>
        <taxon>Terebrantia</taxon>
        <taxon>Thripoidea</taxon>
        <taxon>Thripidae</taxon>
        <taxon>Frankliniella</taxon>
    </lineage>
</organism>
<keyword evidence="12" id="KW-1133">Transmembrane helix</keyword>
<dbReference type="InterPro" id="IPR006785">
    <property type="entry name" value="Pex14_N"/>
</dbReference>
<dbReference type="Gene3D" id="1.10.10.10">
    <property type="entry name" value="Winged helix-like DNA-binding domain superfamily/Winged helix DNA-binding domain"/>
    <property type="match status" value="1"/>
</dbReference>
<evidence type="ECO:0000256" key="7">
    <source>
        <dbReference type="ARBA" id="ARBA00029502"/>
    </source>
</evidence>
<feature type="compositionally biased region" description="Basic and acidic residues" evidence="11">
    <location>
        <begin position="245"/>
        <end position="255"/>
    </location>
</feature>
<evidence type="ECO:0000256" key="10">
    <source>
        <dbReference type="RuleBase" id="RU367032"/>
    </source>
</evidence>
<keyword evidence="5 10" id="KW-0472">Membrane</keyword>
<evidence type="ECO:0000259" key="13">
    <source>
        <dbReference type="Pfam" id="PF04695"/>
    </source>
</evidence>
<dbReference type="Proteomes" id="UP001219518">
    <property type="component" value="Unassembled WGS sequence"/>
</dbReference>
<proteinExistence type="inferred from homology"/>
<keyword evidence="4" id="KW-0811">Translocation</keyword>
<evidence type="ECO:0000313" key="15">
    <source>
        <dbReference type="Proteomes" id="UP001219518"/>
    </source>
</evidence>
<dbReference type="PANTHER" id="PTHR23058:SF0">
    <property type="entry name" value="PEROXISOMAL MEMBRANE PROTEIN PEX14"/>
    <property type="match status" value="1"/>
</dbReference>